<organism evidence="1">
    <name type="scientific">Lepeophtheirus salmonis</name>
    <name type="common">Salmon louse</name>
    <name type="synonym">Caligus salmonis</name>
    <dbReference type="NCBI Taxonomy" id="72036"/>
    <lineage>
        <taxon>Eukaryota</taxon>
        <taxon>Metazoa</taxon>
        <taxon>Ecdysozoa</taxon>
        <taxon>Arthropoda</taxon>
        <taxon>Crustacea</taxon>
        <taxon>Multicrustacea</taxon>
        <taxon>Hexanauplia</taxon>
        <taxon>Copepoda</taxon>
        <taxon>Siphonostomatoida</taxon>
        <taxon>Caligidae</taxon>
        <taxon>Lepeophtheirus</taxon>
    </lineage>
</organism>
<evidence type="ECO:0000313" key="1">
    <source>
        <dbReference type="EMBL" id="CDW31040.1"/>
    </source>
</evidence>
<accession>A0A0K2TYV7</accession>
<reference evidence="1" key="1">
    <citation type="submission" date="2014-05" db="EMBL/GenBank/DDBJ databases">
        <authorList>
            <person name="Chronopoulou M."/>
        </authorList>
    </citation>
    <scope>NUCLEOTIDE SEQUENCE</scope>
    <source>
        <tissue evidence="1">Whole organism</tissue>
    </source>
</reference>
<name>A0A0K2TYV7_LEPSM</name>
<proteinExistence type="predicted"/>
<dbReference type="AlphaFoldDB" id="A0A0K2TYV7"/>
<sequence length="89" mass="10764">MEQSSLFEQLVIRSLQNILLYVVRIFYLPTIKFNLRIRITIHEKDISIKILNKDDTVSKHTFLNFQASQNREEQCISLFHSDLKRKYYE</sequence>
<protein>
    <submittedName>
        <fullName evidence="1">Uncharacterized protein</fullName>
    </submittedName>
</protein>
<dbReference type="EMBL" id="HACA01013679">
    <property type="protein sequence ID" value="CDW31040.1"/>
    <property type="molecule type" value="Transcribed_RNA"/>
</dbReference>